<protein>
    <submittedName>
        <fullName evidence="3">TIGR02217 family protein</fullName>
    </submittedName>
</protein>
<dbReference type="Proteomes" id="UP000281192">
    <property type="component" value="Chromosome"/>
</dbReference>
<evidence type="ECO:0000259" key="1">
    <source>
        <dbReference type="Pfam" id="PF09343"/>
    </source>
</evidence>
<dbReference type="NCBIfam" id="TIGR02217">
    <property type="entry name" value="chp_TIGR02217"/>
    <property type="match status" value="1"/>
</dbReference>
<evidence type="ECO:0000313" key="4">
    <source>
        <dbReference type="Proteomes" id="UP000234483"/>
    </source>
</evidence>
<name>A0A2N5CS22_9CAUL</name>
<evidence type="ECO:0000313" key="2">
    <source>
        <dbReference type="EMBL" id="AYV46494.1"/>
    </source>
</evidence>
<keyword evidence="5" id="KW-1185">Reference proteome</keyword>
<dbReference type="EMBL" id="PJRQ01000030">
    <property type="protein sequence ID" value="PLR12791.1"/>
    <property type="molecule type" value="Genomic_DNA"/>
</dbReference>
<dbReference type="AlphaFoldDB" id="A0A2N5CS22"/>
<accession>A0A2N5CS22</accession>
<reference evidence="2 5" key="2">
    <citation type="submission" date="2018-01" db="EMBL/GenBank/DDBJ databases">
        <title>Complete genome sequence of Caulobacter flavus RHGG3.</title>
        <authorList>
            <person name="Yang E."/>
        </authorList>
    </citation>
    <scope>NUCLEOTIDE SEQUENCE [LARGE SCALE GENOMIC DNA]</scope>
    <source>
        <strain evidence="2 5">RHGG3</strain>
    </source>
</reference>
<dbReference type="RefSeq" id="WP_101713855.1">
    <property type="nucleotide sequence ID" value="NZ_CP026100.1"/>
</dbReference>
<dbReference type="InterPro" id="IPR011740">
    <property type="entry name" value="DUF2460"/>
</dbReference>
<evidence type="ECO:0000313" key="5">
    <source>
        <dbReference type="Proteomes" id="UP000281192"/>
    </source>
</evidence>
<evidence type="ECO:0000313" key="3">
    <source>
        <dbReference type="EMBL" id="PLR12791.1"/>
    </source>
</evidence>
<dbReference type="Proteomes" id="UP000234483">
    <property type="component" value="Unassembled WGS sequence"/>
</dbReference>
<dbReference type="KEGG" id="cfh:C1707_09590"/>
<dbReference type="OrthoDB" id="1685145at2"/>
<gene>
    <name evidence="2" type="ORF">C1707_09590</name>
    <name evidence="3" type="ORF">CFHF_15275</name>
</gene>
<dbReference type="Pfam" id="PF09343">
    <property type="entry name" value="DUF2460"/>
    <property type="match status" value="1"/>
</dbReference>
<proteinExistence type="predicted"/>
<dbReference type="EMBL" id="CP026100">
    <property type="protein sequence ID" value="AYV46494.1"/>
    <property type="molecule type" value="Genomic_DNA"/>
</dbReference>
<reference evidence="3 4" key="1">
    <citation type="submission" date="2017-12" db="EMBL/GenBank/DDBJ databases">
        <title>The genome sequence of Caulobacter flavus CGMCC1 15093.</title>
        <authorList>
            <person name="Gao J."/>
            <person name="Mao X."/>
            <person name="Sun J."/>
        </authorList>
    </citation>
    <scope>NUCLEOTIDE SEQUENCE [LARGE SCALE GENOMIC DNA]</scope>
    <source>
        <strain evidence="3 4">CGMCC1 15093</strain>
    </source>
</reference>
<organism evidence="3 4">
    <name type="scientific">Caulobacter flavus</name>
    <dbReference type="NCBI Taxonomy" id="1679497"/>
    <lineage>
        <taxon>Bacteria</taxon>
        <taxon>Pseudomonadati</taxon>
        <taxon>Pseudomonadota</taxon>
        <taxon>Alphaproteobacteria</taxon>
        <taxon>Caulobacterales</taxon>
        <taxon>Caulobacteraceae</taxon>
        <taxon>Caulobacter</taxon>
    </lineage>
</organism>
<feature type="domain" description="DUF2460" evidence="1">
    <location>
        <begin position="9"/>
        <end position="213"/>
    </location>
</feature>
<sequence length="214" mass="22278">MSLGLSAFHEVRLPVRLAFGGTSGIERRTEIVGLASGFEHRSSPWAHGRRRYLVGTATRSLDEAAELVAFFEARRGRLHGFRFRDPADFKSCAPSLAPAPGDQVLGTGDGTRTAFQLAKAYGTGAEAVVRPIAKPLAATVRAAVAGAELAPGAFFVDAATGLVVLATAPAAGAAVTAGFLFDTPVRFDLDRIDVTLEGFGAARVGAVSLVEVRA</sequence>